<dbReference type="CDD" id="cd13585">
    <property type="entry name" value="PBP2_TMBP_like"/>
    <property type="match status" value="1"/>
</dbReference>
<proteinExistence type="predicted"/>
<gene>
    <name evidence="7" type="ORF">SCA03_00050</name>
</gene>
<dbReference type="RefSeq" id="WP_030886381.1">
    <property type="nucleotide sequence ID" value="NZ_BJMM01000001.1"/>
</dbReference>
<dbReference type="Pfam" id="PF01547">
    <property type="entry name" value="SBP_bac_1"/>
    <property type="match status" value="1"/>
</dbReference>
<dbReference type="Gene3D" id="3.40.190.10">
    <property type="entry name" value="Periplasmic binding protein-like II"/>
    <property type="match status" value="1"/>
</dbReference>
<dbReference type="InterPro" id="IPR006059">
    <property type="entry name" value="SBP"/>
</dbReference>
<evidence type="ECO:0000256" key="1">
    <source>
        <dbReference type="ARBA" id="ARBA00022475"/>
    </source>
</evidence>
<keyword evidence="2 6" id="KW-0732">Signal</keyword>
<dbReference type="PANTHER" id="PTHR43649">
    <property type="entry name" value="ARABINOSE-BINDING PROTEIN-RELATED"/>
    <property type="match status" value="1"/>
</dbReference>
<feature type="signal peptide" evidence="6">
    <location>
        <begin position="1"/>
        <end position="22"/>
    </location>
</feature>
<accession>A0A4Y3QQ17</accession>
<evidence type="ECO:0000256" key="4">
    <source>
        <dbReference type="ARBA" id="ARBA00023139"/>
    </source>
</evidence>
<evidence type="ECO:0000313" key="7">
    <source>
        <dbReference type="EMBL" id="GEB47454.1"/>
    </source>
</evidence>
<name>A0A4Y3QQ17_STRCI</name>
<evidence type="ECO:0000256" key="6">
    <source>
        <dbReference type="SAM" id="SignalP"/>
    </source>
</evidence>
<evidence type="ECO:0000313" key="8">
    <source>
        <dbReference type="Proteomes" id="UP000319210"/>
    </source>
</evidence>
<dbReference type="EMBL" id="BJMM01000001">
    <property type="protein sequence ID" value="GEB47454.1"/>
    <property type="molecule type" value="Genomic_DNA"/>
</dbReference>
<keyword evidence="8" id="KW-1185">Reference proteome</keyword>
<protein>
    <submittedName>
        <fullName evidence="7">Sugar ABC transporter substrate-binding protein</fullName>
    </submittedName>
</protein>
<dbReference type="PROSITE" id="PS51257">
    <property type="entry name" value="PROKAR_LIPOPROTEIN"/>
    <property type="match status" value="1"/>
</dbReference>
<dbReference type="OrthoDB" id="2515046at2"/>
<dbReference type="AlphaFoldDB" id="A0A4Y3QQ17"/>
<evidence type="ECO:0000256" key="3">
    <source>
        <dbReference type="ARBA" id="ARBA00023136"/>
    </source>
</evidence>
<evidence type="ECO:0000256" key="2">
    <source>
        <dbReference type="ARBA" id="ARBA00022729"/>
    </source>
</evidence>
<dbReference type="PROSITE" id="PS51318">
    <property type="entry name" value="TAT"/>
    <property type="match status" value="1"/>
</dbReference>
<dbReference type="PANTHER" id="PTHR43649:SF33">
    <property type="entry name" value="POLYGALACTURONAN_RHAMNOGALACTURONAN-BINDING PROTEIN YTCQ"/>
    <property type="match status" value="1"/>
</dbReference>
<keyword evidence="3" id="KW-0472">Membrane</keyword>
<sequence length="443" mass="49179">MPTRRRLLAWGAAAAAAGPGLAACGETAGAARMTRASRRRPGQRAHLVMWTWVPLRKAVALWNRKHPDIQVTVQMVPANTSGGYQKMHSAVQAGNPPDLAQIEYWALPEFMLSGALTDISAYGADTLKDRYVDWQWQQGVFAGATYAMPQASGPMGFFYRKDLYEKWDVEVPRTWDEFRAAARKIKKRSGGSYISAFPPANAQWFSSFPWQAGARWIRTEGDTWIVDLTGEESRRVADFWNGLLRDGLVLPTQDSQSAFFKALQTGRLASWPGAQWQDALIRGNAPGTTGRWRVTELPQWERGAHASSNWGGSATAIMQGTRYPREALEFAHWLNSAPESIDLLVAAGYGWPAAKLELAGSALGRPDPFFGGQRYNDVFQRSDRHVDTSWRFSPTTTQSYARIQDNFGRVLAGHGGLRDALRDAERSFVDDLRAKGLKARAAS</sequence>
<dbReference type="SUPFAM" id="SSF53850">
    <property type="entry name" value="Periplasmic binding protein-like II"/>
    <property type="match status" value="1"/>
</dbReference>
<keyword evidence="5" id="KW-0449">Lipoprotein</keyword>
<dbReference type="InterPro" id="IPR006311">
    <property type="entry name" value="TAT_signal"/>
</dbReference>
<dbReference type="InterPro" id="IPR050490">
    <property type="entry name" value="Bact_solute-bd_prot1"/>
</dbReference>
<keyword evidence="4" id="KW-0564">Palmitate</keyword>
<comment type="caution">
    <text evidence="7">The sequence shown here is derived from an EMBL/GenBank/DDBJ whole genome shotgun (WGS) entry which is preliminary data.</text>
</comment>
<feature type="chain" id="PRO_5021187256" evidence="6">
    <location>
        <begin position="23"/>
        <end position="443"/>
    </location>
</feature>
<evidence type="ECO:0000256" key="5">
    <source>
        <dbReference type="ARBA" id="ARBA00023288"/>
    </source>
</evidence>
<organism evidence="7 8">
    <name type="scientific">Streptomyces cacaoi</name>
    <dbReference type="NCBI Taxonomy" id="1898"/>
    <lineage>
        <taxon>Bacteria</taxon>
        <taxon>Bacillati</taxon>
        <taxon>Actinomycetota</taxon>
        <taxon>Actinomycetes</taxon>
        <taxon>Kitasatosporales</taxon>
        <taxon>Streptomycetaceae</taxon>
        <taxon>Streptomyces</taxon>
    </lineage>
</organism>
<dbReference type="Proteomes" id="UP000319210">
    <property type="component" value="Unassembled WGS sequence"/>
</dbReference>
<reference evidence="7 8" key="1">
    <citation type="submission" date="2019-06" db="EMBL/GenBank/DDBJ databases">
        <title>Whole genome shotgun sequence of Streptomyces cacaoi subsp. cacaoi NBRC 12748.</title>
        <authorList>
            <person name="Hosoyama A."/>
            <person name="Uohara A."/>
            <person name="Ohji S."/>
            <person name="Ichikawa N."/>
        </authorList>
    </citation>
    <scope>NUCLEOTIDE SEQUENCE [LARGE SCALE GENOMIC DNA]</scope>
    <source>
        <strain evidence="7 8">NBRC 12748</strain>
    </source>
</reference>
<keyword evidence="1" id="KW-1003">Cell membrane</keyword>